<dbReference type="STRING" id="1194695.A0A5A7UQV4"/>
<evidence type="ECO:0000313" key="2">
    <source>
        <dbReference type="EMBL" id="KAA0058253.1"/>
    </source>
</evidence>
<dbReference type="EMBL" id="SSTE01006842">
    <property type="protein sequence ID" value="KAA0058253.1"/>
    <property type="molecule type" value="Genomic_DNA"/>
</dbReference>
<dbReference type="OrthoDB" id="8048545at2759"/>
<evidence type="ECO:0000313" key="3">
    <source>
        <dbReference type="Proteomes" id="UP000321393"/>
    </source>
</evidence>
<sequence length="309" mass="34902">METINVLVNDSKYTNKQIDDEEDEAPKVTLVPTSTSVDVSKADIETTNFDLSYKSTSKEATVEGTLSIPSSHFRKSHQSSSIIGDPFTGITSRKKDKVDYSKMIADLCYALAIELTSFEAALKDEYWINAMQEELLPFKRNNVWTLVPKPDEANIIGTKWIFKNKIDESGCVTRNKARLVAQGYAQIEGVDFDETFAPVARLEAICLLLGISCIRKFKFYQMDVKRAFLNGYLNEELYVAQPKGFVDSKFPQHVYKINKALYVLKQAPKAWGFPKALVDSFIDIIKSEFEMSMVGELSCFLGLTDQTEK</sequence>
<name>A0A5A7UQV4_CUCMM</name>
<comment type="caution">
    <text evidence="2">The sequence shown here is derived from an EMBL/GenBank/DDBJ whole genome shotgun (WGS) entry which is preliminary data.</text>
</comment>
<dbReference type="AlphaFoldDB" id="A0A5A7UQV4"/>
<reference evidence="2 3" key="1">
    <citation type="submission" date="2019-08" db="EMBL/GenBank/DDBJ databases">
        <title>Draft genome sequences of two oriental melons (Cucumis melo L. var makuwa).</title>
        <authorList>
            <person name="Kwon S.-Y."/>
        </authorList>
    </citation>
    <scope>NUCLEOTIDE SEQUENCE [LARGE SCALE GENOMIC DNA]</scope>
    <source>
        <strain evidence="3">cv. SW 3</strain>
        <tissue evidence="2">Leaf</tissue>
    </source>
</reference>
<evidence type="ECO:0000259" key="1">
    <source>
        <dbReference type="Pfam" id="PF07727"/>
    </source>
</evidence>
<feature type="domain" description="Reverse transcriptase Ty1/copia-type" evidence="1">
    <location>
        <begin position="141"/>
        <end position="271"/>
    </location>
</feature>
<dbReference type="InterPro" id="IPR013103">
    <property type="entry name" value="RVT_2"/>
</dbReference>
<accession>A0A5A7UQV4</accession>
<dbReference type="Pfam" id="PF07727">
    <property type="entry name" value="RVT_2"/>
    <property type="match status" value="1"/>
</dbReference>
<gene>
    <name evidence="2" type="ORF">E6C27_scaffold274G005780</name>
</gene>
<dbReference type="Proteomes" id="UP000321393">
    <property type="component" value="Unassembled WGS sequence"/>
</dbReference>
<protein>
    <submittedName>
        <fullName evidence="2">Mitochondrial protein</fullName>
    </submittedName>
</protein>
<organism evidence="2 3">
    <name type="scientific">Cucumis melo var. makuwa</name>
    <name type="common">Oriental melon</name>
    <dbReference type="NCBI Taxonomy" id="1194695"/>
    <lineage>
        <taxon>Eukaryota</taxon>
        <taxon>Viridiplantae</taxon>
        <taxon>Streptophyta</taxon>
        <taxon>Embryophyta</taxon>
        <taxon>Tracheophyta</taxon>
        <taxon>Spermatophyta</taxon>
        <taxon>Magnoliopsida</taxon>
        <taxon>eudicotyledons</taxon>
        <taxon>Gunneridae</taxon>
        <taxon>Pentapetalae</taxon>
        <taxon>rosids</taxon>
        <taxon>fabids</taxon>
        <taxon>Cucurbitales</taxon>
        <taxon>Cucurbitaceae</taxon>
        <taxon>Benincaseae</taxon>
        <taxon>Cucumis</taxon>
    </lineage>
</organism>
<proteinExistence type="predicted"/>